<dbReference type="Proteomes" id="UP000077628">
    <property type="component" value="Unassembled WGS sequence"/>
</dbReference>
<dbReference type="PANTHER" id="PTHR43847:SF1">
    <property type="entry name" value="BLL3993 PROTEIN"/>
    <property type="match status" value="1"/>
</dbReference>
<feature type="transmembrane region" description="Helical" evidence="5">
    <location>
        <begin position="69"/>
        <end position="90"/>
    </location>
</feature>
<evidence type="ECO:0000256" key="4">
    <source>
        <dbReference type="ARBA" id="ARBA00023136"/>
    </source>
</evidence>
<dbReference type="Pfam" id="PF04140">
    <property type="entry name" value="ICMT"/>
    <property type="match status" value="1"/>
</dbReference>
<evidence type="ECO:0000256" key="1">
    <source>
        <dbReference type="ARBA" id="ARBA00004141"/>
    </source>
</evidence>
<dbReference type="InterPro" id="IPR052527">
    <property type="entry name" value="Metal_cation-efflux_comp"/>
</dbReference>
<dbReference type="GO" id="GO:0032259">
    <property type="term" value="P:methylation"/>
    <property type="evidence" value="ECO:0007669"/>
    <property type="project" value="UniProtKB-KW"/>
</dbReference>
<comment type="subcellular location">
    <subcellularLocation>
        <location evidence="1">Membrane</location>
        <topology evidence="1">Multi-pass membrane protein</topology>
    </subcellularLocation>
</comment>
<evidence type="ECO:0000313" key="6">
    <source>
        <dbReference type="EMBL" id="OAI22866.1"/>
    </source>
</evidence>
<name>A0A177NXV0_9GAMM</name>
<dbReference type="PANTHER" id="PTHR43847">
    <property type="entry name" value="BLL3993 PROTEIN"/>
    <property type="match status" value="1"/>
</dbReference>
<dbReference type="OrthoDB" id="5293276at2"/>
<keyword evidence="6" id="KW-0489">Methyltransferase</keyword>
<evidence type="ECO:0000256" key="3">
    <source>
        <dbReference type="ARBA" id="ARBA00022989"/>
    </source>
</evidence>
<keyword evidence="7" id="KW-1185">Reference proteome</keyword>
<feature type="transmembrane region" description="Helical" evidence="5">
    <location>
        <begin position="41"/>
        <end position="57"/>
    </location>
</feature>
<keyword evidence="4 5" id="KW-0472">Membrane</keyword>
<reference evidence="7" key="1">
    <citation type="submission" date="2016-03" db="EMBL/GenBank/DDBJ databases">
        <authorList>
            <person name="Heylen K."/>
            <person name="De Vos P."/>
            <person name="Vekeman B."/>
        </authorList>
    </citation>
    <scope>NUCLEOTIDE SEQUENCE [LARGE SCALE GENOMIC DNA]</scope>
    <source>
        <strain evidence="7">R-45383</strain>
    </source>
</reference>
<comment type="caution">
    <text evidence="6">The sequence shown here is derived from an EMBL/GenBank/DDBJ whole genome shotgun (WGS) entry which is preliminary data.</text>
</comment>
<dbReference type="RefSeq" id="WP_064026194.1">
    <property type="nucleotide sequence ID" value="NZ_LUUK01000071.1"/>
</dbReference>
<evidence type="ECO:0000256" key="2">
    <source>
        <dbReference type="ARBA" id="ARBA00022692"/>
    </source>
</evidence>
<protein>
    <submittedName>
        <fullName evidence="6">Isoprenylcysteine carboxyl methyltransferase</fullName>
    </submittedName>
</protein>
<proteinExistence type="predicted"/>
<feature type="transmembrane region" description="Helical" evidence="5">
    <location>
        <begin position="127"/>
        <end position="155"/>
    </location>
</feature>
<accession>A0A177NXV0</accession>
<dbReference type="EMBL" id="LUUK01000071">
    <property type="protein sequence ID" value="OAI22866.1"/>
    <property type="molecule type" value="Genomic_DNA"/>
</dbReference>
<evidence type="ECO:0000313" key="7">
    <source>
        <dbReference type="Proteomes" id="UP000077628"/>
    </source>
</evidence>
<keyword evidence="6" id="KW-0808">Transferase</keyword>
<dbReference type="InterPro" id="IPR007269">
    <property type="entry name" value="ICMT_MeTrfase"/>
</dbReference>
<dbReference type="Gene3D" id="1.20.120.1630">
    <property type="match status" value="1"/>
</dbReference>
<keyword evidence="2 5" id="KW-0812">Transmembrane</keyword>
<dbReference type="GO" id="GO:0004671">
    <property type="term" value="F:protein C-terminal S-isoprenylcysteine carboxyl O-methyltransferase activity"/>
    <property type="evidence" value="ECO:0007669"/>
    <property type="project" value="InterPro"/>
</dbReference>
<gene>
    <name evidence="6" type="ORF">A1355_22210</name>
</gene>
<dbReference type="STRING" id="702114.A1355_22210"/>
<keyword evidence="3 5" id="KW-1133">Transmembrane helix</keyword>
<organism evidence="6 7">
    <name type="scientific">Methylomonas koyamae</name>
    <dbReference type="NCBI Taxonomy" id="702114"/>
    <lineage>
        <taxon>Bacteria</taxon>
        <taxon>Pseudomonadati</taxon>
        <taxon>Pseudomonadota</taxon>
        <taxon>Gammaproteobacteria</taxon>
        <taxon>Methylococcales</taxon>
        <taxon>Methylococcaceae</taxon>
        <taxon>Methylomonas</taxon>
    </lineage>
</organism>
<dbReference type="AlphaFoldDB" id="A0A177NXV0"/>
<sequence>MLAVRLLWLVLALAWLAAEICLAQAARGRTDGVAAERDSQRRLWLAGAAGLIAALYAKQLWWWPLPVAYLPRQALALTIFAAGLSLRYLAVQRLGRFFTTDVTIQPRHELIVDGPYRWLRHPAYTGLLLALAGAGLAMGDGLAILAATLPIGLAVRGRIAIEEAMLAAEFGAAHADYCAVRWRLLPWLY</sequence>
<evidence type="ECO:0000256" key="5">
    <source>
        <dbReference type="SAM" id="Phobius"/>
    </source>
</evidence>
<dbReference type="GO" id="GO:0016020">
    <property type="term" value="C:membrane"/>
    <property type="evidence" value="ECO:0007669"/>
    <property type="project" value="UniProtKB-SubCell"/>
</dbReference>